<feature type="chain" id="PRO_5001966646" description="Lipoprotein" evidence="1">
    <location>
        <begin position="25"/>
        <end position="226"/>
    </location>
</feature>
<dbReference type="AlphaFoldDB" id="A0A0A0M9K0"/>
<gene>
    <name evidence="2" type="ORF">N791_14820</name>
</gene>
<evidence type="ECO:0000256" key="1">
    <source>
        <dbReference type="SAM" id="SignalP"/>
    </source>
</evidence>
<dbReference type="STRING" id="1385515.GCA_000423325_01787"/>
<keyword evidence="3" id="KW-1185">Reference proteome</keyword>
<evidence type="ECO:0008006" key="4">
    <source>
        <dbReference type="Google" id="ProtNLM"/>
    </source>
</evidence>
<dbReference type="EMBL" id="AVBH01000058">
    <property type="protein sequence ID" value="KGO98672.1"/>
    <property type="molecule type" value="Genomic_DNA"/>
</dbReference>
<comment type="caution">
    <text evidence="2">The sequence shown here is derived from an EMBL/GenBank/DDBJ whole genome shotgun (WGS) entry which is preliminary data.</text>
</comment>
<dbReference type="Proteomes" id="UP000030003">
    <property type="component" value="Unassembled WGS sequence"/>
</dbReference>
<reference evidence="2 3" key="1">
    <citation type="submission" date="2013-08" db="EMBL/GenBank/DDBJ databases">
        <title>Genomic analysis of Lysobacter defluvii.</title>
        <authorList>
            <person name="Wang Q."/>
            <person name="Wang G."/>
        </authorList>
    </citation>
    <scope>NUCLEOTIDE SEQUENCE [LARGE SCALE GENOMIC DNA]</scope>
    <source>
        <strain evidence="2 3">IMMIB APB-9</strain>
    </source>
</reference>
<sequence length="226" mass="24606">MNKPFTFRTASGALLAGPLALALAACSPDSAPAPAATDAAPDPAATEAPAATAQDAFFDNLAALCGNAYAGEVEVDRPESPGNNAFAGQELVMHVRECSDEEIRIPFHVGEDRSRTWIVTRTDEGLRLKHDHRLEDGTDDPVTMYGGDTASEGTANRQEFPVDAFSQEMFTREGMQVSNTNVWAIEIEPGEHYTYELGRTDQDRLFRVRFDLTNPIEAPPAPWGHE</sequence>
<feature type="signal peptide" evidence="1">
    <location>
        <begin position="1"/>
        <end position="24"/>
    </location>
</feature>
<proteinExistence type="predicted"/>
<dbReference type="PROSITE" id="PS51257">
    <property type="entry name" value="PROKAR_LIPOPROTEIN"/>
    <property type="match status" value="1"/>
</dbReference>
<dbReference type="eggNOG" id="ENOG502Z8PF">
    <property type="taxonomic scope" value="Bacteria"/>
</dbReference>
<name>A0A0A0M9K0_9GAMM</name>
<organism evidence="2 3">
    <name type="scientific">Lysobacter defluvii IMMIB APB-9 = DSM 18482</name>
    <dbReference type="NCBI Taxonomy" id="1385515"/>
    <lineage>
        <taxon>Bacteria</taxon>
        <taxon>Pseudomonadati</taxon>
        <taxon>Pseudomonadota</taxon>
        <taxon>Gammaproteobacteria</taxon>
        <taxon>Lysobacterales</taxon>
        <taxon>Lysobacteraceae</taxon>
        <taxon>Novilysobacter</taxon>
    </lineage>
</organism>
<accession>A0A0A0M9K0</accession>
<evidence type="ECO:0000313" key="2">
    <source>
        <dbReference type="EMBL" id="KGO98672.1"/>
    </source>
</evidence>
<dbReference type="OrthoDB" id="1524207at2"/>
<dbReference type="RefSeq" id="WP_052106709.1">
    <property type="nucleotide sequence ID" value="NZ_AUHT01000008.1"/>
</dbReference>
<protein>
    <recommendedName>
        <fullName evidence="4">Lipoprotein</fullName>
    </recommendedName>
</protein>
<evidence type="ECO:0000313" key="3">
    <source>
        <dbReference type="Proteomes" id="UP000030003"/>
    </source>
</evidence>
<keyword evidence="1" id="KW-0732">Signal</keyword>